<evidence type="ECO:0000256" key="1">
    <source>
        <dbReference type="SAM" id="Coils"/>
    </source>
</evidence>
<evidence type="ECO:0000313" key="3">
    <source>
        <dbReference type="EMBL" id="ACS90040.1"/>
    </source>
</evidence>
<feature type="region of interest" description="Disordered" evidence="2">
    <location>
        <begin position="154"/>
        <end position="180"/>
    </location>
</feature>
<feature type="compositionally biased region" description="Polar residues" evidence="2">
    <location>
        <begin position="299"/>
        <end position="308"/>
    </location>
</feature>
<dbReference type="Proteomes" id="UP000009079">
    <property type="component" value="Chromosome"/>
</dbReference>
<keyword evidence="4" id="KW-1185">Reference proteome</keyword>
<proteinExistence type="predicted"/>
<keyword evidence="1" id="KW-0175">Coiled coil</keyword>
<organism evidence="3 4">
    <name type="scientific">Thermococcus sibiricus (strain DSM 12597 / MM 739)</name>
    <dbReference type="NCBI Taxonomy" id="604354"/>
    <lineage>
        <taxon>Archaea</taxon>
        <taxon>Methanobacteriati</taxon>
        <taxon>Methanobacteriota</taxon>
        <taxon>Thermococci</taxon>
        <taxon>Thermococcales</taxon>
        <taxon>Thermococcaceae</taxon>
        <taxon>Thermococcus</taxon>
    </lineage>
</organism>
<name>C6A345_THESM</name>
<feature type="region of interest" description="Disordered" evidence="2">
    <location>
        <begin position="284"/>
        <end position="308"/>
    </location>
</feature>
<reference evidence="3 4" key="1">
    <citation type="journal article" date="2009" name="Appl. Environ. Microbiol.">
        <title>Metabolic versatility and indigenous origin of the archaeon Thermococcus sibiricus, isolated from a siberian oil reservoir, as revealed by genome analysis.</title>
        <authorList>
            <person name="Mardanov A.V."/>
            <person name="Ravin N.V."/>
            <person name="Svetlitchnyi V.A."/>
            <person name="Beletsky A.V."/>
            <person name="Miroshnichenko M.L."/>
            <person name="Bonch-Osmolovskaya E.A."/>
            <person name="Skryabin K.G."/>
        </authorList>
    </citation>
    <scope>NUCLEOTIDE SEQUENCE [LARGE SCALE GENOMIC DNA]</scope>
    <source>
        <strain evidence="4">DSM 12597 / MM 739</strain>
    </source>
</reference>
<dbReference type="eggNOG" id="arCOG05737">
    <property type="taxonomic scope" value="Archaea"/>
</dbReference>
<evidence type="ECO:0000256" key="2">
    <source>
        <dbReference type="SAM" id="MobiDB-lite"/>
    </source>
</evidence>
<sequence>MELPTITPIEENIVCTRKEELLKLMRNALSNQAFSGLFLKIFAKDKAEKYYVTLLMDRRKLLALELLLLSSQKKVIGDETLNILKKLLNYPLVVDIYGLDEIELKTSITDNIEIYNTTPKVEINEIFEENIVEHEEIIEKERILEKILKTEEAKVEETHEKPKPQKKERAPPEKKEVEKEKKHFKPEIIVEVTGGEIFKPILEEYGKEVLKEVQTLEDISPEQVKITGEVGSGVIYLHVDFYGRSNKDPTTFQTAERQILYFINKHLPIIWRKAGLKPILSSSHAKISTPKGSFESEGEPTTSKKQIIPQKTESNITVEAHESIKPYFATYAKAILKDIENGGIEVKKMHLDIKGRSEHEINLILWGNAPGKTNAQVRALVEGILRTHTREISKALNKYITIHRVEINLEEAEEVSENVKQILSKKEELEKEIEKLLQEMGVDDLSALTEEKRREVEESLLKSKVELAVEDLRRRVQEMFKNLPNSVFRWMRLDWELQRNEILISLEASFDKRESLIKAVSDDRIIEDALQMLNMSIQEISKEHNIPIKIKKTNINVR</sequence>
<evidence type="ECO:0000313" key="4">
    <source>
        <dbReference type="Proteomes" id="UP000009079"/>
    </source>
</evidence>
<dbReference type="HOGENOM" id="CLU_035109_0_0_2"/>
<dbReference type="OrthoDB" id="86210at2157"/>
<dbReference type="STRING" id="604354.TSIB_0982"/>
<dbReference type="GeneID" id="8095977"/>
<feature type="coiled-coil region" evidence="1">
    <location>
        <begin position="402"/>
        <end position="482"/>
    </location>
</feature>
<dbReference type="RefSeq" id="WP_015849259.1">
    <property type="nucleotide sequence ID" value="NC_012883.1"/>
</dbReference>
<dbReference type="EMBL" id="CP001463">
    <property type="protein sequence ID" value="ACS90040.1"/>
    <property type="molecule type" value="Genomic_DNA"/>
</dbReference>
<protein>
    <submittedName>
        <fullName evidence="3">Uncharacterized protein</fullName>
    </submittedName>
</protein>
<gene>
    <name evidence="3" type="ordered locus">TSIB_0982</name>
</gene>
<dbReference type="AlphaFoldDB" id="C6A345"/>
<accession>C6A345</accession>
<dbReference type="KEGG" id="tsi:TSIB_0982"/>